<evidence type="ECO:0000259" key="4">
    <source>
        <dbReference type="PROSITE" id="PS51332"/>
    </source>
</evidence>
<dbReference type="InterPro" id="IPR006158">
    <property type="entry name" value="Cobalamin-bd"/>
</dbReference>
<evidence type="ECO:0000313" key="6">
    <source>
        <dbReference type="EMBL" id="SDG36752.1"/>
    </source>
</evidence>
<comment type="caution">
    <text evidence="6">The sequence shown here is derived from an EMBL/GenBank/DDBJ whole genome shotgun (WGS) entry which is preliminary data.</text>
</comment>
<evidence type="ECO:0000256" key="1">
    <source>
        <dbReference type="ARBA" id="ARBA00010854"/>
    </source>
</evidence>
<keyword evidence="7" id="KW-1185">Reference proteome</keyword>
<dbReference type="Gene3D" id="3.40.50.280">
    <property type="entry name" value="Cobalamin-binding domain"/>
    <property type="match status" value="1"/>
</dbReference>
<evidence type="ECO:0000313" key="7">
    <source>
        <dbReference type="Proteomes" id="UP000199259"/>
    </source>
</evidence>
<reference evidence="6 7" key="1">
    <citation type="submission" date="2016-10" db="EMBL/GenBank/DDBJ databases">
        <authorList>
            <person name="Varghese N."/>
            <person name="Submissions S."/>
        </authorList>
    </citation>
    <scope>NUCLEOTIDE SEQUENCE [LARGE SCALE GENOMIC DNA]</scope>
    <source>
        <strain evidence="6 7">PL 12/M</strain>
    </source>
</reference>
<feature type="domain" description="B12-binding" evidence="4">
    <location>
        <begin position="92"/>
        <end position="215"/>
    </location>
</feature>
<organism evidence="6 7">
    <name type="scientific">Methanolobus vulcani</name>
    <dbReference type="NCBI Taxonomy" id="38026"/>
    <lineage>
        <taxon>Archaea</taxon>
        <taxon>Methanobacteriati</taxon>
        <taxon>Methanobacteriota</taxon>
        <taxon>Stenosarchaea group</taxon>
        <taxon>Methanomicrobia</taxon>
        <taxon>Methanosarcinales</taxon>
        <taxon>Methanosarcinaceae</taxon>
        <taxon>Methanolobus</taxon>
    </lineage>
</organism>
<dbReference type="CDD" id="cd02070">
    <property type="entry name" value="corrinoid_protein_B12-BD"/>
    <property type="match status" value="1"/>
</dbReference>
<dbReference type="PROSITE" id="PS51332">
    <property type="entry name" value="B12_BINDING"/>
    <property type="match status" value="1"/>
</dbReference>
<dbReference type="InterPro" id="IPR050554">
    <property type="entry name" value="Met_Synthase/Corrinoid"/>
</dbReference>
<dbReference type="Pfam" id="PF02607">
    <property type="entry name" value="B12-binding_2"/>
    <property type="match status" value="1"/>
</dbReference>
<dbReference type="InterPro" id="IPR036724">
    <property type="entry name" value="Cobalamin-bd_sf"/>
</dbReference>
<dbReference type="PANTHER" id="PTHR45833:SF1">
    <property type="entry name" value="METHIONINE SYNTHASE"/>
    <property type="match status" value="1"/>
</dbReference>
<dbReference type="SUPFAM" id="SSF52242">
    <property type="entry name" value="Cobalamin (vitamin B12)-binding domain"/>
    <property type="match status" value="1"/>
</dbReference>
<accession>A0A7Z7B232</accession>
<dbReference type="InterPro" id="IPR012741">
    <property type="entry name" value="Corrinoid_p"/>
</dbReference>
<evidence type="ECO:0000256" key="3">
    <source>
        <dbReference type="ARBA" id="ARBA00023285"/>
    </source>
</evidence>
<dbReference type="GO" id="GO:0031419">
    <property type="term" value="F:cobalamin binding"/>
    <property type="evidence" value="ECO:0007669"/>
    <property type="project" value="InterPro"/>
</dbReference>
<dbReference type="PANTHER" id="PTHR45833">
    <property type="entry name" value="METHIONINE SYNTHASE"/>
    <property type="match status" value="1"/>
</dbReference>
<dbReference type="InterPro" id="IPR036594">
    <property type="entry name" value="Meth_synthase_dom"/>
</dbReference>
<dbReference type="Pfam" id="PF02310">
    <property type="entry name" value="B12-binding"/>
    <property type="match status" value="1"/>
</dbReference>
<feature type="domain" description="B12-binding N-terminal" evidence="5">
    <location>
        <begin position="1"/>
        <end position="91"/>
    </location>
</feature>
<dbReference type="GO" id="GO:0015948">
    <property type="term" value="P:methanogenesis"/>
    <property type="evidence" value="ECO:0007669"/>
    <property type="project" value="InterPro"/>
</dbReference>
<dbReference type="Gene3D" id="1.10.1240.10">
    <property type="entry name" value="Methionine synthase domain"/>
    <property type="match status" value="1"/>
</dbReference>
<keyword evidence="3" id="KW-0170">Cobalt</keyword>
<protein>
    <submittedName>
        <fullName evidence="6">B12 binding domain-containing protein</fullName>
    </submittedName>
</protein>
<dbReference type="SUPFAM" id="SSF47644">
    <property type="entry name" value="Methionine synthase domain"/>
    <property type="match status" value="1"/>
</dbReference>
<dbReference type="EMBL" id="FNCA01000014">
    <property type="protein sequence ID" value="SDG36752.1"/>
    <property type="molecule type" value="Genomic_DNA"/>
</dbReference>
<dbReference type="InterPro" id="IPR003759">
    <property type="entry name" value="Cbl-bd_cap"/>
</dbReference>
<name>A0A7Z7B232_9EURY</name>
<dbReference type="GO" id="GO:0046653">
    <property type="term" value="P:tetrahydrofolate metabolic process"/>
    <property type="evidence" value="ECO:0007669"/>
    <property type="project" value="TreeGrafter"/>
</dbReference>
<evidence type="ECO:0000259" key="5">
    <source>
        <dbReference type="PROSITE" id="PS51337"/>
    </source>
</evidence>
<dbReference type="PROSITE" id="PS51337">
    <property type="entry name" value="B12_BINDING_NTER"/>
    <property type="match status" value="1"/>
</dbReference>
<dbReference type="GO" id="GO:0008705">
    <property type="term" value="F:methionine synthase activity"/>
    <property type="evidence" value="ECO:0007669"/>
    <property type="project" value="TreeGrafter"/>
</dbReference>
<dbReference type="AlphaFoldDB" id="A0A7Z7B232"/>
<gene>
    <name evidence="6" type="ORF">SAMN04488589_2821</name>
</gene>
<dbReference type="NCBIfam" id="TIGR02370">
    <property type="entry name" value="pyl_corrinoid"/>
    <property type="match status" value="1"/>
</dbReference>
<dbReference type="FunFam" id="3.40.50.280:FF:000003">
    <property type="entry name" value="Dimethylamine methyltransferase corrinoid protein"/>
    <property type="match status" value="1"/>
</dbReference>
<dbReference type="RefSeq" id="WP_091711082.1">
    <property type="nucleotide sequence ID" value="NZ_FNCA01000014.1"/>
</dbReference>
<comment type="similarity">
    <text evidence="1">Belongs to the methylamine corrinoid protein family.</text>
</comment>
<evidence type="ECO:0000256" key="2">
    <source>
        <dbReference type="ARBA" id="ARBA00022723"/>
    </source>
</evidence>
<keyword evidence="2" id="KW-0479">Metal-binding</keyword>
<dbReference type="Proteomes" id="UP000199259">
    <property type="component" value="Unassembled WGS sequence"/>
</dbReference>
<dbReference type="GO" id="GO:0050667">
    <property type="term" value="P:homocysteine metabolic process"/>
    <property type="evidence" value="ECO:0007669"/>
    <property type="project" value="TreeGrafter"/>
</dbReference>
<sequence length="215" mass="22978">MSNEDVFEKLAECVVENDEDTGADLIGRAIADGVNPVEIIEKGLSAGMLEVGNRFEDGEIFLPQVMMAAALMTKLVAKVQEHIPAGEKAASNGKIVLGTVEGDVHDIGKNIVKVLLQANGYEVFDLGRDAPLTSFIEKAKEVDADVVASSALMTGTMAFQADIENMLKEAGIRDRVKTMVGGAPCTEHWREKIGADVYASNASDAVQKVREALTN</sequence>
<dbReference type="GO" id="GO:0005829">
    <property type="term" value="C:cytosol"/>
    <property type="evidence" value="ECO:0007669"/>
    <property type="project" value="TreeGrafter"/>
</dbReference>
<dbReference type="GO" id="GO:0050897">
    <property type="term" value="F:cobalt ion binding"/>
    <property type="evidence" value="ECO:0007669"/>
    <property type="project" value="InterPro"/>
</dbReference>
<dbReference type="OrthoDB" id="134276at2157"/>
<proteinExistence type="inferred from homology"/>
<dbReference type="SMART" id="SM01018">
    <property type="entry name" value="B12-binding_2"/>
    <property type="match status" value="1"/>
</dbReference>